<evidence type="ECO:0000256" key="7">
    <source>
        <dbReference type="SAM" id="Phobius"/>
    </source>
</evidence>
<dbReference type="PANTHER" id="PTHR19432">
    <property type="entry name" value="SUGAR TRANSPORTER"/>
    <property type="match status" value="1"/>
</dbReference>
<feature type="chain" id="PRO_5027093258" description="MFS general substrate transporter" evidence="8">
    <location>
        <begin position="30"/>
        <end position="579"/>
    </location>
</feature>
<protein>
    <recommendedName>
        <fullName evidence="11">MFS general substrate transporter</fullName>
    </recommendedName>
</protein>
<keyword evidence="8" id="KW-0732">Signal</keyword>
<dbReference type="InterPro" id="IPR036259">
    <property type="entry name" value="MFS_trans_sf"/>
</dbReference>
<evidence type="ECO:0000256" key="8">
    <source>
        <dbReference type="SAM" id="SignalP"/>
    </source>
</evidence>
<dbReference type="Gene3D" id="1.20.1250.20">
    <property type="entry name" value="MFS general substrate transporter like domains"/>
    <property type="match status" value="1"/>
</dbReference>
<name>A0A6J3M4C9_9PEZI</name>
<keyword evidence="2" id="KW-0813">Transport</keyword>
<feature type="transmembrane region" description="Helical" evidence="7">
    <location>
        <begin position="265"/>
        <end position="287"/>
    </location>
</feature>
<dbReference type="GO" id="GO:0008506">
    <property type="term" value="F:sucrose:proton symporter activity"/>
    <property type="evidence" value="ECO:0007669"/>
    <property type="project" value="TreeGrafter"/>
</dbReference>
<feature type="transmembrane region" description="Helical" evidence="7">
    <location>
        <begin position="199"/>
        <end position="219"/>
    </location>
</feature>
<evidence type="ECO:0000256" key="6">
    <source>
        <dbReference type="SAM" id="MobiDB-lite"/>
    </source>
</evidence>
<dbReference type="GO" id="GO:0005886">
    <property type="term" value="C:plasma membrane"/>
    <property type="evidence" value="ECO:0007669"/>
    <property type="project" value="TreeGrafter"/>
</dbReference>
<dbReference type="RefSeq" id="XP_033459799.1">
    <property type="nucleotide sequence ID" value="XM_033601371.1"/>
</dbReference>
<sequence length="579" mass="63339">MRAAAPESKSSWYLILLTISLGGLQLAWAVELSSGSPYLLSLGLSKSLLALVWIAGPLSGVLVQPYVGIRSDQCRSRFGRRRPFIFGGAVATVTSLMFLAWTREFIGALLSAFGASREGEAVKTTSIVFAVIMVYVLDFSVNVIQAGIRAFIVDNAPLHQQDTANAWANRMSNVGNIILYIFGYIDLPRHLWFFGNTQFKVLCVIASVGLMITVLVSCLSIKEKTYGKPAGSTPAKGGLITFFKTLFHSVRYLPRQIKRVCQVQLAAWVGWFPFLFYGSTYIGEIYVDPIFRENPNMAPEEVDAVWEQGTRIGTFALLIFAVTSLVASIVIPWFIVNPYKPRDKTAATTPLTPAGAFPIASTEPLTDSHGDYFSDRDTRPTSDPRSRYITFFRRYTSHPFSSKSDIDLTIPGLTLRRAWLYSHVMFALLMLLTFAAKSTTAATVLVAFIGIPWSITMWAPFALIAAEVRKRDQLRQSSRSVPREIAPDEINGAADPQSGEVTETGLILGIHNVAISAPQVVATLISAGIFQALQKPRGQAGDGSVAWVLRFGGVLALVAAGLTFRVADETTVEETGDQV</sequence>
<reference evidence="10" key="2">
    <citation type="submission" date="2020-04" db="EMBL/GenBank/DDBJ databases">
        <authorList>
            <consortium name="NCBI Genome Project"/>
        </authorList>
    </citation>
    <scope>NUCLEOTIDE SEQUENCE</scope>
    <source>
        <strain evidence="10">CBS 342.82</strain>
    </source>
</reference>
<accession>A0A6J3M4C9</accession>
<feature type="region of interest" description="Disordered" evidence="6">
    <location>
        <begin position="477"/>
        <end position="498"/>
    </location>
</feature>
<keyword evidence="3 7" id="KW-0812">Transmembrane</keyword>
<evidence type="ECO:0000256" key="3">
    <source>
        <dbReference type="ARBA" id="ARBA00022692"/>
    </source>
</evidence>
<evidence type="ECO:0000256" key="4">
    <source>
        <dbReference type="ARBA" id="ARBA00022989"/>
    </source>
</evidence>
<dbReference type="InterPro" id="IPR011701">
    <property type="entry name" value="MFS"/>
</dbReference>
<keyword evidence="4 7" id="KW-1133">Transmembrane helix</keyword>
<evidence type="ECO:0000256" key="5">
    <source>
        <dbReference type="ARBA" id="ARBA00023136"/>
    </source>
</evidence>
<dbReference type="AlphaFoldDB" id="A0A6J3M4C9"/>
<feature type="transmembrane region" description="Helical" evidence="7">
    <location>
        <begin position="173"/>
        <end position="193"/>
    </location>
</feature>
<dbReference type="PANTHER" id="PTHR19432:SF35">
    <property type="entry name" value="SOLUTE CARRIER FAMILY 45 MEMBER 3 ISOFORM X1"/>
    <property type="match status" value="1"/>
</dbReference>
<dbReference type="SUPFAM" id="SSF103473">
    <property type="entry name" value="MFS general substrate transporter"/>
    <property type="match status" value="2"/>
</dbReference>
<evidence type="ECO:0008006" key="11">
    <source>
        <dbReference type="Google" id="ProtNLM"/>
    </source>
</evidence>
<feature type="transmembrane region" description="Helical" evidence="7">
    <location>
        <begin position="84"/>
        <end position="101"/>
    </location>
</feature>
<gene>
    <name evidence="10" type="ORF">K489DRAFT_319151</name>
</gene>
<reference evidence="10" key="1">
    <citation type="submission" date="2020-01" db="EMBL/GenBank/DDBJ databases">
        <authorList>
            <consortium name="DOE Joint Genome Institute"/>
            <person name="Haridas S."/>
            <person name="Albert R."/>
            <person name="Binder M."/>
            <person name="Bloem J."/>
            <person name="Labutti K."/>
            <person name="Salamov A."/>
            <person name="Andreopoulos B."/>
            <person name="Baker S.E."/>
            <person name="Barry K."/>
            <person name="Bills G."/>
            <person name="Bluhm B.H."/>
            <person name="Cannon C."/>
            <person name="Castanera R."/>
            <person name="Culley D.E."/>
            <person name="Daum C."/>
            <person name="Ezra D."/>
            <person name="Gonzalez J.B."/>
            <person name="Henrissat B."/>
            <person name="Kuo A."/>
            <person name="Liang C."/>
            <person name="Lipzen A."/>
            <person name="Lutzoni F."/>
            <person name="Magnuson J."/>
            <person name="Mondo S."/>
            <person name="Nolan M."/>
            <person name="Ohm R."/>
            <person name="Pangilinan J."/>
            <person name="Park H.-J."/>
            <person name="Ramirez L."/>
            <person name="Alfaro M."/>
            <person name="Sun H."/>
            <person name="Tritt A."/>
            <person name="Yoshinaga Y."/>
            <person name="Zwiers L.-H."/>
            <person name="Turgeon B.G."/>
            <person name="Goodwin S.B."/>
            <person name="Spatafora J.W."/>
            <person name="Crous P.W."/>
            <person name="Grigoriev I.V."/>
        </authorList>
    </citation>
    <scope>NUCLEOTIDE SEQUENCE</scope>
    <source>
        <strain evidence="10">CBS 342.82</strain>
    </source>
</reference>
<evidence type="ECO:0000256" key="2">
    <source>
        <dbReference type="ARBA" id="ARBA00022448"/>
    </source>
</evidence>
<dbReference type="Pfam" id="PF07690">
    <property type="entry name" value="MFS_1"/>
    <property type="match status" value="1"/>
</dbReference>
<evidence type="ECO:0000313" key="10">
    <source>
        <dbReference type="RefSeq" id="XP_033459799.1"/>
    </source>
</evidence>
<feature type="signal peptide" evidence="8">
    <location>
        <begin position="1"/>
        <end position="29"/>
    </location>
</feature>
<feature type="transmembrane region" description="Helical" evidence="7">
    <location>
        <begin position="418"/>
        <end position="436"/>
    </location>
</feature>
<keyword evidence="5 7" id="KW-0472">Membrane</keyword>
<dbReference type="OrthoDB" id="28755at2759"/>
<organism evidence="10">
    <name type="scientific">Dissoconium aciculare CBS 342.82</name>
    <dbReference type="NCBI Taxonomy" id="1314786"/>
    <lineage>
        <taxon>Eukaryota</taxon>
        <taxon>Fungi</taxon>
        <taxon>Dikarya</taxon>
        <taxon>Ascomycota</taxon>
        <taxon>Pezizomycotina</taxon>
        <taxon>Dothideomycetes</taxon>
        <taxon>Dothideomycetidae</taxon>
        <taxon>Mycosphaerellales</taxon>
        <taxon>Dissoconiaceae</taxon>
        <taxon>Dissoconium</taxon>
    </lineage>
</organism>
<evidence type="ECO:0000313" key="9">
    <source>
        <dbReference type="Proteomes" id="UP000504637"/>
    </source>
</evidence>
<feature type="transmembrane region" description="Helical" evidence="7">
    <location>
        <begin position="39"/>
        <end position="63"/>
    </location>
</feature>
<feature type="transmembrane region" description="Helical" evidence="7">
    <location>
        <begin position="442"/>
        <end position="466"/>
    </location>
</feature>
<comment type="subcellular location">
    <subcellularLocation>
        <location evidence="1">Membrane</location>
        <topology evidence="1">Multi-pass membrane protein</topology>
    </subcellularLocation>
</comment>
<feature type="transmembrane region" description="Helical" evidence="7">
    <location>
        <begin position="127"/>
        <end position="152"/>
    </location>
</feature>
<dbReference type="Proteomes" id="UP000504637">
    <property type="component" value="Unplaced"/>
</dbReference>
<evidence type="ECO:0000256" key="1">
    <source>
        <dbReference type="ARBA" id="ARBA00004141"/>
    </source>
</evidence>
<reference evidence="10" key="3">
    <citation type="submission" date="2025-08" db="UniProtKB">
        <authorList>
            <consortium name="RefSeq"/>
        </authorList>
    </citation>
    <scope>IDENTIFICATION</scope>
    <source>
        <strain evidence="10">CBS 342.82</strain>
    </source>
</reference>
<proteinExistence type="predicted"/>
<feature type="transmembrane region" description="Helical" evidence="7">
    <location>
        <begin position="315"/>
        <end position="336"/>
    </location>
</feature>
<keyword evidence="9" id="KW-1185">Reference proteome</keyword>
<dbReference type="GeneID" id="54359171"/>